<sequence length="327" mass="35343">MLVGREESREQILWSAAALTVPRRTNSYFPSHLHNRPQASEAPVVANGPSAARLPSAFPPQASTGSRWSAPSRDIGRSGEANPSPALRHPDIRPPSQRQRGSRRVYPMALILSPTRELSVQIHEEARKFSYQTGVKVVVAYGGPSINQQVLILLAMLRDLERRVDILVATPDRMLDMGFELQIRRIVEQMDMPPPGQRQTMLFSATFPKEIQCGVTSILVATDVSARGLDIPHVAHVINFDLPNDLTTMCTGRTGRAGKTGLATAFFNESTLVVEIDGGPRFGGRDLCKDSKFSRGGGDDYGGYGVGSYGSSSGQGGGYSNAGFSCA</sequence>
<dbReference type="SMART" id="SM00490">
    <property type="entry name" value="HELICc"/>
    <property type="match status" value="1"/>
</dbReference>
<evidence type="ECO:0000256" key="2">
    <source>
        <dbReference type="ARBA" id="ARBA00022741"/>
    </source>
</evidence>
<dbReference type="Proteomes" id="UP000734854">
    <property type="component" value="Unassembled WGS sequence"/>
</dbReference>
<evidence type="ECO:0000256" key="3">
    <source>
        <dbReference type="ARBA" id="ARBA00022801"/>
    </source>
</evidence>
<reference evidence="10 11" key="1">
    <citation type="submission" date="2020-08" db="EMBL/GenBank/DDBJ databases">
        <title>Plant Genome Project.</title>
        <authorList>
            <person name="Zhang R.-G."/>
        </authorList>
    </citation>
    <scope>NUCLEOTIDE SEQUENCE [LARGE SCALE GENOMIC DNA]</scope>
    <source>
        <tissue evidence="10">Rhizome</tissue>
    </source>
</reference>
<evidence type="ECO:0000256" key="5">
    <source>
        <dbReference type="ARBA" id="ARBA00022840"/>
    </source>
</evidence>
<dbReference type="SUPFAM" id="SSF52540">
    <property type="entry name" value="P-loop containing nucleoside triphosphate hydrolases"/>
    <property type="match status" value="2"/>
</dbReference>
<dbReference type="PANTHER" id="PTHR47958">
    <property type="entry name" value="ATP-DEPENDENT RNA HELICASE DBP3"/>
    <property type="match status" value="1"/>
</dbReference>
<evidence type="ECO:0000313" key="11">
    <source>
        <dbReference type="Proteomes" id="UP000734854"/>
    </source>
</evidence>
<evidence type="ECO:0000256" key="6">
    <source>
        <dbReference type="ARBA" id="ARBA00022884"/>
    </source>
</evidence>
<keyword evidence="11" id="KW-1185">Reference proteome</keyword>
<accession>A0A8J5FY66</accession>
<dbReference type="Gene3D" id="3.40.50.300">
    <property type="entry name" value="P-loop containing nucleotide triphosphate hydrolases"/>
    <property type="match status" value="2"/>
</dbReference>
<dbReference type="PROSITE" id="PS51192">
    <property type="entry name" value="HELICASE_ATP_BIND_1"/>
    <property type="match status" value="1"/>
</dbReference>
<dbReference type="Pfam" id="PF00271">
    <property type="entry name" value="Helicase_C"/>
    <property type="match status" value="1"/>
</dbReference>
<proteinExistence type="predicted"/>
<comment type="caution">
    <text evidence="10">The sequence shown here is derived from an EMBL/GenBank/DDBJ whole genome shotgun (WGS) entry which is preliminary data.</text>
</comment>
<dbReference type="InterPro" id="IPR014001">
    <property type="entry name" value="Helicase_ATP-bd"/>
</dbReference>
<protein>
    <recommendedName>
        <fullName evidence="1">RNA helicase</fullName>
        <ecNumber evidence="1">3.6.4.13</ecNumber>
    </recommendedName>
</protein>
<dbReference type="GO" id="GO:0003724">
    <property type="term" value="F:RNA helicase activity"/>
    <property type="evidence" value="ECO:0007669"/>
    <property type="project" value="UniProtKB-EC"/>
</dbReference>
<dbReference type="GO" id="GO:0016787">
    <property type="term" value="F:hydrolase activity"/>
    <property type="evidence" value="ECO:0007669"/>
    <property type="project" value="UniProtKB-KW"/>
</dbReference>
<evidence type="ECO:0000256" key="1">
    <source>
        <dbReference type="ARBA" id="ARBA00012552"/>
    </source>
</evidence>
<name>A0A8J5FY66_ZINOF</name>
<dbReference type="InterPro" id="IPR011545">
    <property type="entry name" value="DEAD/DEAH_box_helicase_dom"/>
</dbReference>
<keyword evidence="3" id="KW-0378">Hydrolase</keyword>
<keyword evidence="5" id="KW-0067">ATP-binding</keyword>
<feature type="region of interest" description="Disordered" evidence="7">
    <location>
        <begin position="29"/>
        <end position="105"/>
    </location>
</feature>
<keyword evidence="2" id="KW-0547">Nucleotide-binding</keyword>
<dbReference type="AlphaFoldDB" id="A0A8J5FY66"/>
<evidence type="ECO:0000256" key="4">
    <source>
        <dbReference type="ARBA" id="ARBA00022806"/>
    </source>
</evidence>
<dbReference type="EMBL" id="JACMSC010000012">
    <property type="protein sequence ID" value="KAG6497328.1"/>
    <property type="molecule type" value="Genomic_DNA"/>
</dbReference>
<gene>
    <name evidence="10" type="ORF">ZIOFF_045227</name>
</gene>
<evidence type="ECO:0000259" key="8">
    <source>
        <dbReference type="PROSITE" id="PS51192"/>
    </source>
</evidence>
<feature type="domain" description="Helicase ATP-binding" evidence="8">
    <location>
        <begin position="107"/>
        <end position="225"/>
    </location>
</feature>
<dbReference type="GO" id="GO:0005524">
    <property type="term" value="F:ATP binding"/>
    <property type="evidence" value="ECO:0007669"/>
    <property type="project" value="UniProtKB-KW"/>
</dbReference>
<keyword evidence="4" id="KW-0347">Helicase</keyword>
<evidence type="ECO:0000259" key="9">
    <source>
        <dbReference type="PROSITE" id="PS51194"/>
    </source>
</evidence>
<evidence type="ECO:0000313" key="10">
    <source>
        <dbReference type="EMBL" id="KAG6497328.1"/>
    </source>
</evidence>
<dbReference type="InterPro" id="IPR027417">
    <property type="entry name" value="P-loop_NTPase"/>
</dbReference>
<keyword evidence="6" id="KW-0694">RNA-binding</keyword>
<dbReference type="Pfam" id="PF00270">
    <property type="entry name" value="DEAD"/>
    <property type="match status" value="1"/>
</dbReference>
<dbReference type="PROSITE" id="PS51194">
    <property type="entry name" value="HELICASE_CTER"/>
    <property type="match status" value="1"/>
</dbReference>
<organism evidence="10 11">
    <name type="scientific">Zingiber officinale</name>
    <name type="common">Ginger</name>
    <name type="synonym">Amomum zingiber</name>
    <dbReference type="NCBI Taxonomy" id="94328"/>
    <lineage>
        <taxon>Eukaryota</taxon>
        <taxon>Viridiplantae</taxon>
        <taxon>Streptophyta</taxon>
        <taxon>Embryophyta</taxon>
        <taxon>Tracheophyta</taxon>
        <taxon>Spermatophyta</taxon>
        <taxon>Magnoliopsida</taxon>
        <taxon>Liliopsida</taxon>
        <taxon>Zingiberales</taxon>
        <taxon>Zingiberaceae</taxon>
        <taxon>Zingiber</taxon>
    </lineage>
</organism>
<evidence type="ECO:0000256" key="7">
    <source>
        <dbReference type="SAM" id="MobiDB-lite"/>
    </source>
</evidence>
<dbReference type="InterPro" id="IPR001650">
    <property type="entry name" value="Helicase_C-like"/>
</dbReference>
<feature type="domain" description="Helicase C-terminal" evidence="9">
    <location>
        <begin position="114"/>
        <end position="299"/>
    </location>
</feature>
<dbReference type="EC" id="3.6.4.13" evidence="1"/>
<dbReference type="SMART" id="SM00487">
    <property type="entry name" value="DEXDc"/>
    <property type="match status" value="1"/>
</dbReference>
<dbReference type="GO" id="GO:0003723">
    <property type="term" value="F:RNA binding"/>
    <property type="evidence" value="ECO:0007669"/>
    <property type="project" value="UniProtKB-KW"/>
</dbReference>